<dbReference type="Proteomes" id="UP000282106">
    <property type="component" value="Unassembled WGS sequence"/>
</dbReference>
<protein>
    <recommendedName>
        <fullName evidence="3">Lipoprotein</fullName>
    </recommendedName>
</protein>
<proteinExistence type="predicted"/>
<name>A0A3N0VDR9_9GAMM</name>
<evidence type="ECO:0000313" key="1">
    <source>
        <dbReference type="EMBL" id="ROH90923.1"/>
    </source>
</evidence>
<comment type="caution">
    <text evidence="1">The sequence shown here is derived from an EMBL/GenBank/DDBJ whole genome shotgun (WGS) entry which is preliminary data.</text>
</comment>
<accession>A0A3N0VDR9</accession>
<dbReference type="AlphaFoldDB" id="A0A3N0VDR9"/>
<evidence type="ECO:0008006" key="3">
    <source>
        <dbReference type="Google" id="ProtNLM"/>
    </source>
</evidence>
<reference evidence="1 2" key="1">
    <citation type="submission" date="2018-10" db="EMBL/GenBank/DDBJ databases">
        <authorList>
            <person name="Chen W.-M."/>
        </authorList>
    </citation>
    <scope>NUCLEOTIDE SEQUENCE [LARGE SCALE GENOMIC DNA]</scope>
    <source>
        <strain evidence="1 2">THS-13</strain>
    </source>
</reference>
<gene>
    <name evidence="1" type="ORF">ED208_08060</name>
</gene>
<evidence type="ECO:0000313" key="2">
    <source>
        <dbReference type="Proteomes" id="UP000282106"/>
    </source>
</evidence>
<dbReference type="EMBL" id="RJVO01000003">
    <property type="protein sequence ID" value="ROH90923.1"/>
    <property type="molecule type" value="Genomic_DNA"/>
</dbReference>
<sequence length="133" mass="14689">MRILLAALATFLLLSCGPIYETQYRYTPPADAQGRACIAQCEVGKSQCRINADLRAENRQLRCEREARDDFERCLTVQGADPEKSHCQRRLCNVSGAGSDQEQCESDHRICFQGCGGVVSSQQVCSFNCPPAP</sequence>
<dbReference type="RefSeq" id="WP_123211378.1">
    <property type="nucleotide sequence ID" value="NZ_RJVO01000003.1"/>
</dbReference>
<dbReference type="InParanoid" id="A0A3N0VDR9"/>
<keyword evidence="2" id="KW-1185">Reference proteome</keyword>
<dbReference type="PROSITE" id="PS51257">
    <property type="entry name" value="PROKAR_LIPOPROTEIN"/>
    <property type="match status" value="1"/>
</dbReference>
<organism evidence="1 2">
    <name type="scientific">Stagnimonas aquatica</name>
    <dbReference type="NCBI Taxonomy" id="2689987"/>
    <lineage>
        <taxon>Bacteria</taxon>
        <taxon>Pseudomonadati</taxon>
        <taxon>Pseudomonadota</taxon>
        <taxon>Gammaproteobacteria</taxon>
        <taxon>Nevskiales</taxon>
        <taxon>Nevskiaceae</taxon>
        <taxon>Stagnimonas</taxon>
    </lineage>
</organism>